<evidence type="ECO:0000313" key="2">
    <source>
        <dbReference type="EMBL" id="KRK74482.1"/>
    </source>
</evidence>
<dbReference type="AlphaFoldDB" id="A0A0R1K2X5"/>
<dbReference type="EMBL" id="AZDT01000046">
    <property type="protein sequence ID" value="KRK74482.1"/>
    <property type="molecule type" value="Genomic_DNA"/>
</dbReference>
<dbReference type="GO" id="GO:0016747">
    <property type="term" value="F:acyltransferase activity, transferring groups other than amino-acyl groups"/>
    <property type="evidence" value="ECO:0007669"/>
    <property type="project" value="InterPro"/>
</dbReference>
<keyword evidence="3" id="KW-1185">Reference proteome</keyword>
<reference evidence="2 3" key="1">
    <citation type="journal article" date="2015" name="Genome Announc.">
        <title>Expanding the biotechnology potential of lactobacilli through comparative genomics of 213 strains and associated genera.</title>
        <authorList>
            <person name="Sun Z."/>
            <person name="Harris H.M."/>
            <person name="McCann A."/>
            <person name="Guo C."/>
            <person name="Argimon S."/>
            <person name="Zhang W."/>
            <person name="Yang X."/>
            <person name="Jeffery I.B."/>
            <person name="Cooney J.C."/>
            <person name="Kagawa T.F."/>
            <person name="Liu W."/>
            <person name="Song Y."/>
            <person name="Salvetti E."/>
            <person name="Wrobel A."/>
            <person name="Rasinkangas P."/>
            <person name="Parkhill J."/>
            <person name="Rea M.C."/>
            <person name="O'Sullivan O."/>
            <person name="Ritari J."/>
            <person name="Douillard F.P."/>
            <person name="Paul Ross R."/>
            <person name="Yang R."/>
            <person name="Briner A.E."/>
            <person name="Felis G.E."/>
            <person name="de Vos W.M."/>
            <person name="Barrangou R."/>
            <person name="Klaenhammer T.R."/>
            <person name="Caufield P.W."/>
            <person name="Cui Y."/>
            <person name="Zhang H."/>
            <person name="O'Toole P.W."/>
        </authorList>
    </citation>
    <scope>NUCLEOTIDE SEQUENCE [LARGE SCALE GENOMIC DNA]</scope>
    <source>
        <strain evidence="2 3">DSM 19117</strain>
    </source>
</reference>
<organism evidence="2 3">
    <name type="scientific">Levilactobacillus namurensis DSM 19117</name>
    <dbReference type="NCBI Taxonomy" id="1423773"/>
    <lineage>
        <taxon>Bacteria</taxon>
        <taxon>Bacillati</taxon>
        <taxon>Bacillota</taxon>
        <taxon>Bacilli</taxon>
        <taxon>Lactobacillales</taxon>
        <taxon>Lactobacillaceae</taxon>
        <taxon>Levilactobacillus</taxon>
    </lineage>
</organism>
<dbReference type="STRING" id="1423773.FD30_GL002231"/>
<dbReference type="RefSeq" id="WP_056944505.1">
    <property type="nucleotide sequence ID" value="NZ_AZDT01000046.1"/>
</dbReference>
<comment type="caution">
    <text evidence="2">The sequence shown here is derived from an EMBL/GenBank/DDBJ whole genome shotgun (WGS) entry which is preliminary data.</text>
</comment>
<dbReference type="Proteomes" id="UP000051162">
    <property type="component" value="Unassembled WGS sequence"/>
</dbReference>
<evidence type="ECO:0000313" key="3">
    <source>
        <dbReference type="Proteomes" id="UP000051162"/>
    </source>
</evidence>
<dbReference type="InterPro" id="IPR016181">
    <property type="entry name" value="Acyl_CoA_acyltransferase"/>
</dbReference>
<evidence type="ECO:0000259" key="1">
    <source>
        <dbReference type="PROSITE" id="PS51186"/>
    </source>
</evidence>
<protein>
    <submittedName>
        <fullName evidence="2">Acetyltransferase</fullName>
    </submittedName>
</protein>
<dbReference type="Gene3D" id="3.40.630.30">
    <property type="match status" value="1"/>
</dbReference>
<keyword evidence="2" id="KW-0808">Transferase</keyword>
<name>A0A0R1K2X5_9LACO</name>
<gene>
    <name evidence="2" type="ORF">FD30_GL002231</name>
</gene>
<dbReference type="PATRIC" id="fig|1423773.3.peg.2289"/>
<dbReference type="OrthoDB" id="9796381at2"/>
<dbReference type="PROSITE" id="PS51186">
    <property type="entry name" value="GNAT"/>
    <property type="match status" value="1"/>
</dbReference>
<sequence length="179" mass="20103">MSLIYIKRATLAALPDIMAIIDNAKALLKADGSPQWQDGYPDTATLKRDIAAQQCWLLMVDGKIAGTATMVVADDPNYHQIYNGAWQNTTDPYATIHRIAIGADFGGQHLSHYFFSNLISSAYRDGIRNFRIDTHDLNKRMQAIVTSFGYAFRGKIYVDEPAENPEDNARRAYELNLQD</sequence>
<dbReference type="Pfam" id="PF00583">
    <property type="entry name" value="Acetyltransf_1"/>
    <property type="match status" value="1"/>
</dbReference>
<proteinExistence type="predicted"/>
<dbReference type="SUPFAM" id="SSF55729">
    <property type="entry name" value="Acyl-CoA N-acyltransferases (Nat)"/>
    <property type="match status" value="1"/>
</dbReference>
<feature type="domain" description="N-acetyltransferase" evidence="1">
    <location>
        <begin position="4"/>
        <end position="179"/>
    </location>
</feature>
<dbReference type="InterPro" id="IPR000182">
    <property type="entry name" value="GNAT_dom"/>
</dbReference>
<accession>A0A0R1K2X5</accession>
<dbReference type="GeneID" id="84782524"/>